<protein>
    <submittedName>
        <fullName evidence="1">Uncharacterized protein</fullName>
    </submittedName>
</protein>
<evidence type="ECO:0000313" key="1">
    <source>
        <dbReference type="EMBL" id="GIX70228.1"/>
    </source>
</evidence>
<dbReference type="AlphaFoldDB" id="A0AAV4MCR3"/>
<evidence type="ECO:0000313" key="2">
    <source>
        <dbReference type="Proteomes" id="UP001054945"/>
    </source>
</evidence>
<dbReference type="Proteomes" id="UP001054945">
    <property type="component" value="Unassembled WGS sequence"/>
</dbReference>
<organism evidence="1 2">
    <name type="scientific">Caerostris extrusa</name>
    <name type="common">Bark spider</name>
    <name type="synonym">Caerostris bankana</name>
    <dbReference type="NCBI Taxonomy" id="172846"/>
    <lineage>
        <taxon>Eukaryota</taxon>
        <taxon>Metazoa</taxon>
        <taxon>Ecdysozoa</taxon>
        <taxon>Arthropoda</taxon>
        <taxon>Chelicerata</taxon>
        <taxon>Arachnida</taxon>
        <taxon>Araneae</taxon>
        <taxon>Araneomorphae</taxon>
        <taxon>Entelegynae</taxon>
        <taxon>Araneoidea</taxon>
        <taxon>Araneidae</taxon>
        <taxon>Caerostris</taxon>
    </lineage>
</organism>
<gene>
    <name evidence="1" type="ORF">CEXT_34871</name>
</gene>
<proteinExistence type="predicted"/>
<name>A0AAV4MCR3_CAEEX</name>
<comment type="caution">
    <text evidence="1">The sequence shown here is derived from an EMBL/GenBank/DDBJ whole genome shotgun (WGS) entry which is preliminary data.</text>
</comment>
<sequence>MEIFASVLNYIKDKNTAICVRRHCIRQLMESPNHSPHAQQNHYPPRRSLLSFGVYTSTRASNGIITLIFGEAKEGLRLLLRSLIPSFVFRMRGRR</sequence>
<dbReference type="EMBL" id="BPLR01019660">
    <property type="protein sequence ID" value="GIX70228.1"/>
    <property type="molecule type" value="Genomic_DNA"/>
</dbReference>
<reference evidence="1 2" key="1">
    <citation type="submission" date="2021-06" db="EMBL/GenBank/DDBJ databases">
        <title>Caerostris extrusa draft genome.</title>
        <authorList>
            <person name="Kono N."/>
            <person name="Arakawa K."/>
        </authorList>
    </citation>
    <scope>NUCLEOTIDE SEQUENCE [LARGE SCALE GENOMIC DNA]</scope>
</reference>
<accession>A0AAV4MCR3</accession>
<keyword evidence="2" id="KW-1185">Reference proteome</keyword>